<comment type="similarity">
    <text evidence="1">Belongs to the IlvD/Edd family.</text>
</comment>
<reference evidence="4" key="1">
    <citation type="submission" date="2023-03" db="EMBL/GenBank/DDBJ databases">
        <authorList>
            <person name="Steffen K."/>
            <person name="Cardenas P."/>
        </authorList>
    </citation>
    <scope>NUCLEOTIDE SEQUENCE</scope>
</reference>
<dbReference type="InterPro" id="IPR020558">
    <property type="entry name" value="DiOHA_6PGluconate_deHydtase_CS"/>
</dbReference>
<comment type="caution">
    <text evidence="4">The sequence shown here is derived from an EMBL/GenBank/DDBJ whole genome shotgun (WGS) entry which is preliminary data.</text>
</comment>
<dbReference type="PANTHER" id="PTHR43661">
    <property type="entry name" value="D-XYLONATE DEHYDRATASE"/>
    <property type="match status" value="1"/>
</dbReference>
<protein>
    <submittedName>
        <fullName evidence="4">Phosphogluconate dehydratase</fullName>
    </submittedName>
</protein>
<dbReference type="InterPro" id="IPR037237">
    <property type="entry name" value="IlvD/EDD_N"/>
</dbReference>
<dbReference type="GO" id="GO:0004456">
    <property type="term" value="F:phosphogluconate dehydratase activity"/>
    <property type="evidence" value="ECO:0007669"/>
    <property type="project" value="TreeGrafter"/>
</dbReference>
<accession>A0AA35U012</accession>
<keyword evidence="2" id="KW-0456">Lyase</keyword>
<dbReference type="PANTHER" id="PTHR43661:SF1">
    <property type="entry name" value="PHOSPHOGLUCONATE DEHYDRATASE"/>
    <property type="match status" value="1"/>
</dbReference>
<dbReference type="InterPro" id="IPR000581">
    <property type="entry name" value="ILV_EDD_N"/>
</dbReference>
<evidence type="ECO:0000256" key="2">
    <source>
        <dbReference type="ARBA" id="ARBA00023239"/>
    </source>
</evidence>
<sequence>MARAADAGPARAHLSCGNLAHAFAASPEADKTRQTGSAAGNIGIVTAYNDMLSAHQPFEGFPALIREAARQAGGTAQVAGGVPAMCDGVTQGQPGMELSLFSRDVIALAAGVALSHNCFDAAIFLGVCDKIVPGLVIAAATFGHIPAIFAPAGPMTSGLPNDEKAAVRQRFARGEIGRDELMAAEMASYHGAGTCTFYGTANSNQMLMEFMGLHLPGASFVIPARRSARR</sequence>
<organism evidence="4 5">
    <name type="scientific">Geodia barretti</name>
    <name type="common">Barrett's horny sponge</name>
    <dbReference type="NCBI Taxonomy" id="519541"/>
    <lineage>
        <taxon>Eukaryota</taxon>
        <taxon>Metazoa</taxon>
        <taxon>Porifera</taxon>
        <taxon>Demospongiae</taxon>
        <taxon>Heteroscleromorpha</taxon>
        <taxon>Tetractinellida</taxon>
        <taxon>Astrophorina</taxon>
        <taxon>Geodiidae</taxon>
        <taxon>Geodia</taxon>
    </lineage>
</organism>
<evidence type="ECO:0000256" key="1">
    <source>
        <dbReference type="ARBA" id="ARBA00006486"/>
    </source>
</evidence>
<feature type="domain" description="Dihydroxy-acid/6-phosphogluconate dehydratase N-terminal" evidence="3">
    <location>
        <begin position="41"/>
        <end position="226"/>
    </location>
</feature>
<gene>
    <name evidence="4" type="ORF">GBAR_LOCUS31284</name>
</gene>
<dbReference type="SUPFAM" id="SSF143975">
    <property type="entry name" value="IlvD/EDD N-terminal domain-like"/>
    <property type="match status" value="1"/>
</dbReference>
<dbReference type="Proteomes" id="UP001174909">
    <property type="component" value="Unassembled WGS sequence"/>
</dbReference>
<dbReference type="AlphaFoldDB" id="A0AA35U012"/>
<keyword evidence="5" id="KW-1185">Reference proteome</keyword>
<dbReference type="EMBL" id="CASHTH010004447">
    <property type="protein sequence ID" value="CAI8057404.1"/>
    <property type="molecule type" value="Genomic_DNA"/>
</dbReference>
<evidence type="ECO:0000313" key="4">
    <source>
        <dbReference type="EMBL" id="CAI8057404.1"/>
    </source>
</evidence>
<name>A0AA35U012_GEOBA</name>
<proteinExistence type="inferred from homology"/>
<dbReference type="Pfam" id="PF00920">
    <property type="entry name" value="ILVD_EDD_N"/>
    <property type="match status" value="1"/>
</dbReference>
<dbReference type="GO" id="GO:0005829">
    <property type="term" value="C:cytosol"/>
    <property type="evidence" value="ECO:0007669"/>
    <property type="project" value="TreeGrafter"/>
</dbReference>
<evidence type="ECO:0000313" key="5">
    <source>
        <dbReference type="Proteomes" id="UP001174909"/>
    </source>
</evidence>
<evidence type="ECO:0000259" key="3">
    <source>
        <dbReference type="Pfam" id="PF00920"/>
    </source>
</evidence>
<dbReference type="PROSITE" id="PS00886">
    <property type="entry name" value="ILVD_EDD_1"/>
    <property type="match status" value="1"/>
</dbReference>